<keyword evidence="5 6" id="KW-0472">Membrane</keyword>
<evidence type="ECO:0000256" key="6">
    <source>
        <dbReference type="SAM" id="Phobius"/>
    </source>
</evidence>
<feature type="transmembrane region" description="Helical" evidence="6">
    <location>
        <begin position="55"/>
        <end position="73"/>
    </location>
</feature>
<accession>A0AAV8WBK0</accession>
<evidence type="ECO:0000313" key="8">
    <source>
        <dbReference type="Proteomes" id="UP001159042"/>
    </source>
</evidence>
<comment type="caution">
    <text evidence="7">The sequence shown here is derived from an EMBL/GenBank/DDBJ whole genome shotgun (WGS) entry which is preliminary data.</text>
</comment>
<dbReference type="Pfam" id="PF03647">
    <property type="entry name" value="Tmemb_14"/>
    <property type="match status" value="1"/>
</dbReference>
<dbReference type="Proteomes" id="UP001159042">
    <property type="component" value="Unassembled WGS sequence"/>
</dbReference>
<gene>
    <name evidence="7" type="ORF">NQ315_006725</name>
</gene>
<dbReference type="EMBL" id="JANEYG010000003">
    <property type="protein sequence ID" value="KAJ8923949.1"/>
    <property type="molecule type" value="Genomic_DNA"/>
</dbReference>
<comment type="subcellular location">
    <subcellularLocation>
        <location evidence="1">Membrane</location>
    </subcellularLocation>
</comment>
<dbReference type="InterPro" id="IPR044890">
    <property type="entry name" value="TMEM14_sf"/>
</dbReference>
<dbReference type="GO" id="GO:0070453">
    <property type="term" value="P:regulation of heme biosynthetic process"/>
    <property type="evidence" value="ECO:0007669"/>
    <property type="project" value="TreeGrafter"/>
</dbReference>
<protein>
    <recommendedName>
        <fullName evidence="9">Transmembrane protein 14C</fullName>
    </recommendedName>
</protein>
<evidence type="ECO:0000256" key="1">
    <source>
        <dbReference type="ARBA" id="ARBA00004370"/>
    </source>
</evidence>
<reference evidence="7 8" key="1">
    <citation type="journal article" date="2023" name="Insect Mol. Biol.">
        <title>Genome sequencing provides insights into the evolution of gene families encoding plant cell wall-degrading enzymes in longhorned beetles.</title>
        <authorList>
            <person name="Shin N.R."/>
            <person name="Okamura Y."/>
            <person name="Kirsch R."/>
            <person name="Pauchet Y."/>
        </authorList>
    </citation>
    <scope>NUCLEOTIDE SEQUENCE [LARGE SCALE GENOMIC DNA]</scope>
    <source>
        <strain evidence="7">EAD_L_NR</strain>
    </source>
</reference>
<dbReference type="PANTHER" id="PTHR12668">
    <property type="entry name" value="TRANSMEMBRANE PROTEIN 14, 15"/>
    <property type="match status" value="1"/>
</dbReference>
<dbReference type="PANTHER" id="PTHR12668:SF43">
    <property type="entry name" value="TRANSMEMBRANE PROTEIN 14 HOMOLOG"/>
    <property type="match status" value="1"/>
</dbReference>
<evidence type="ECO:0000256" key="4">
    <source>
        <dbReference type="ARBA" id="ARBA00022989"/>
    </source>
</evidence>
<evidence type="ECO:0000256" key="2">
    <source>
        <dbReference type="ARBA" id="ARBA00007590"/>
    </source>
</evidence>
<dbReference type="InterPro" id="IPR005349">
    <property type="entry name" value="TMEM14"/>
</dbReference>
<evidence type="ECO:0000256" key="3">
    <source>
        <dbReference type="ARBA" id="ARBA00022692"/>
    </source>
</evidence>
<evidence type="ECO:0000313" key="7">
    <source>
        <dbReference type="EMBL" id="KAJ8923949.1"/>
    </source>
</evidence>
<dbReference type="Gene3D" id="1.10.10.1740">
    <property type="entry name" value="Transmembrane protein 14-like"/>
    <property type="match status" value="1"/>
</dbReference>
<dbReference type="AlphaFoldDB" id="A0AAV8WBK0"/>
<name>A0AAV8WBK0_9CUCU</name>
<keyword evidence="3 6" id="KW-0812">Transmembrane</keyword>
<feature type="transmembrane region" description="Helical" evidence="6">
    <location>
        <begin position="6"/>
        <end position="23"/>
    </location>
</feature>
<keyword evidence="4 6" id="KW-1133">Transmembrane helix</keyword>
<feature type="transmembrane region" description="Helical" evidence="6">
    <location>
        <begin position="30"/>
        <end position="49"/>
    </location>
</feature>
<evidence type="ECO:0000256" key="5">
    <source>
        <dbReference type="ARBA" id="ARBA00023136"/>
    </source>
</evidence>
<feature type="transmembrane region" description="Helical" evidence="6">
    <location>
        <begin position="80"/>
        <end position="98"/>
    </location>
</feature>
<proteinExistence type="inferred from homology"/>
<evidence type="ECO:0008006" key="9">
    <source>
        <dbReference type="Google" id="ProtNLM"/>
    </source>
</evidence>
<comment type="similarity">
    <text evidence="2">Belongs to the TMEM14 family.</text>
</comment>
<keyword evidence="8" id="KW-1185">Reference proteome</keyword>
<organism evidence="7 8">
    <name type="scientific">Exocentrus adspersus</name>
    <dbReference type="NCBI Taxonomy" id="1586481"/>
    <lineage>
        <taxon>Eukaryota</taxon>
        <taxon>Metazoa</taxon>
        <taxon>Ecdysozoa</taxon>
        <taxon>Arthropoda</taxon>
        <taxon>Hexapoda</taxon>
        <taxon>Insecta</taxon>
        <taxon>Pterygota</taxon>
        <taxon>Neoptera</taxon>
        <taxon>Endopterygota</taxon>
        <taxon>Coleoptera</taxon>
        <taxon>Polyphaga</taxon>
        <taxon>Cucujiformia</taxon>
        <taxon>Chrysomeloidea</taxon>
        <taxon>Cerambycidae</taxon>
        <taxon>Lamiinae</taxon>
        <taxon>Acanthocinini</taxon>
        <taxon>Exocentrus</taxon>
    </lineage>
</organism>
<sequence>MTADIPGFIFAGAVAAGGIFGYYKARSVPSLAAGLLFGGVLAYGAQEVSKDPTNYSVQLVASSILALLMGYRYSKSKKVMPAGAVCLASIAMILRIAAKANSALSNNVDI</sequence>
<dbReference type="GO" id="GO:0031966">
    <property type="term" value="C:mitochondrial membrane"/>
    <property type="evidence" value="ECO:0007669"/>
    <property type="project" value="TreeGrafter"/>
</dbReference>